<dbReference type="PANTHER" id="PTHR24016:SF0">
    <property type="entry name" value="CONSERVED OLIGOMERIC GOLGI COMPLEX SUBUNIT 4"/>
    <property type="match status" value="1"/>
</dbReference>
<sequence>MVDILKTLSNRLDSREVEIVDNLSLLETSATSLVEDCNARLQSCLISRVNLCLNENFDSTEDFSSRFVRAADTSACALDKLNCAVKVVDFVSVLYDFGWRILSSHKDGDHSGCKENIHSFIRTVDECKHEGYWDEVSKVLSRGYIDDVMRRLRCFVIEQLRGDLTSEQSQLYTRLAITLQARSEAYESYCKIVRMRMAEVCSKNQGSTVGVRLDGIIKCAGVLLLSQAQAVHNELGSSDYLRICREIHALTSAEACMIFRSFLISGFAPLIGDSNIDSDVDAVLSNIESSLSDDAIFFDYVSDMKTLDRVLDDIAYLSSLWCGYEASYQSIVSPIQRSMIGSIDFTPVGTDNVGSCTDATCILQSILSLYVRLENAAVTNSLNHAINSDAIYITSVDEGYVASTSTIVDDSFFVLQKAQHRAVSTGDVQAACATLNQVIAIIQGTLKGALVRNLLDSQNIYKVYLENPDNLVNYSWHKMLHEYFEHNKQDLPESVPSRFSFIHCVNNIEECFNFLSKFKTEISSCFTQEFSQQTNDKLLVESTLESLDAVMHDFHELLDMACKSALSILKYHIFEPLNAFSSISFVIDEESYSLCMSENPFLENVSVTLRLVFGHLSTFYLSSSYLRCMETLTERICKFLEHSILDKHFTMYGAVYLDSIVRSLMHVCTSYEQNNRSQFATLLLITDVLNCGTHEETSHLYSQGSRELIDRYFSLRIDADINDVPTDT</sequence>
<dbReference type="KEGG" id="bbo:BBOV_II000280"/>
<dbReference type="InterPro" id="IPR048682">
    <property type="entry name" value="COG4"/>
</dbReference>
<dbReference type="Gene3D" id="1.20.58.1970">
    <property type="match status" value="1"/>
</dbReference>
<dbReference type="InterPro" id="IPR048684">
    <property type="entry name" value="COG4_C"/>
</dbReference>
<protein>
    <submittedName>
        <fullName evidence="3">Uncharacterized protein</fullName>
    </submittedName>
</protein>
<reference evidence="4" key="3">
    <citation type="journal article" date="2021" name="Int. J. Parasitol.">
        <title>Comparative analysis of gene expression between Babesia bovis blood stages and kinetes allowed by improved genome annotation.</title>
        <authorList>
            <person name="Ueti M.W."/>
            <person name="Johnson W.C."/>
            <person name="Kappmeyer L.S."/>
            <person name="Herndon D.R."/>
            <person name="Mousel M.R."/>
            <person name="Reif K.E."/>
            <person name="Taus N.S."/>
            <person name="Ifeonu O.O."/>
            <person name="Silva J.C."/>
            <person name="Suarez C.E."/>
            <person name="Brayton K.A."/>
        </authorList>
    </citation>
    <scope>NUCLEOTIDE SEQUENCE [LARGE SCALE GENOMIC DNA]</scope>
</reference>
<dbReference type="Gene3D" id="1.10.287.1060">
    <property type="entry name" value="ESAT-6-like"/>
    <property type="match status" value="1"/>
</dbReference>
<dbReference type="OMA" id="ADESDCA"/>
<dbReference type="InParanoid" id="A7ASS8"/>
<feature type="domain" description="Conserved oligomeric Golgi complex subunit 4 C-terminal" evidence="2">
    <location>
        <begin position="501"/>
        <end position="701"/>
    </location>
</feature>
<dbReference type="InterPro" id="IPR013167">
    <property type="entry name" value="COG4_M"/>
</dbReference>
<dbReference type="VEuPathDB" id="PiroplasmaDB:BBOV_II000280"/>
<dbReference type="EMBL" id="AAXT01000003">
    <property type="protein sequence ID" value="EDO05989.1"/>
    <property type="molecule type" value="Genomic_DNA"/>
</dbReference>
<comment type="caution">
    <text evidence="3">The sequence shown here is derived from an EMBL/GenBank/DDBJ whole genome shotgun (WGS) entry which is preliminary data.</text>
</comment>
<dbReference type="GeneID" id="5477780"/>
<evidence type="ECO:0000313" key="3">
    <source>
        <dbReference type="EMBL" id="EDO05989.1"/>
    </source>
</evidence>
<accession>A7ASS8</accession>
<dbReference type="eggNOG" id="KOG0412">
    <property type="taxonomic scope" value="Eukaryota"/>
</dbReference>
<name>A7ASS8_BABBO</name>
<evidence type="ECO:0000313" key="4">
    <source>
        <dbReference type="Proteomes" id="UP000002173"/>
    </source>
</evidence>
<dbReference type="Proteomes" id="UP000002173">
    <property type="component" value="Unassembled WGS sequence"/>
</dbReference>
<dbReference type="Pfam" id="PF20662">
    <property type="entry name" value="COG4_C"/>
    <property type="match status" value="1"/>
</dbReference>
<keyword evidence="4" id="KW-1185">Reference proteome</keyword>
<reference evidence="3 4" key="1">
    <citation type="journal article" date="2007" name="PLoS Pathog.">
        <title>Genome sequence of Babesia bovis and comparative analysis of apicomplexan hemoprotozoa.</title>
        <authorList>
            <person name="Brayton K.A."/>
            <person name="Lau A.O.T."/>
            <person name="Herndon D.R."/>
            <person name="Hannick L."/>
            <person name="Kappmeyer L.S."/>
            <person name="Berens S.J."/>
            <person name="Bidwell S.L."/>
            <person name="Brown W.C."/>
            <person name="Crabtree J."/>
            <person name="Fadrosh D."/>
            <person name="Feldblum T."/>
            <person name="Forberger H.A."/>
            <person name="Haas B.J."/>
            <person name="Howell J.M."/>
            <person name="Khouri H."/>
            <person name="Koo H."/>
            <person name="Mann D.J."/>
            <person name="Norimine J."/>
            <person name="Paulsen I.T."/>
            <person name="Radune D."/>
            <person name="Ren Q."/>
            <person name="Smith R.K. Jr."/>
            <person name="Suarez C.E."/>
            <person name="White O."/>
            <person name="Wortman J.R."/>
            <person name="Knowles D.P. Jr."/>
            <person name="McElwain T.F."/>
            <person name="Nene V.M."/>
        </authorList>
    </citation>
    <scope>NUCLEOTIDE SEQUENCE [LARGE SCALE GENOMIC DNA]</scope>
    <source>
        <strain evidence="3">T2Bo</strain>
    </source>
</reference>
<organism evidence="3 4">
    <name type="scientific">Babesia bovis</name>
    <dbReference type="NCBI Taxonomy" id="5865"/>
    <lineage>
        <taxon>Eukaryota</taxon>
        <taxon>Sar</taxon>
        <taxon>Alveolata</taxon>
        <taxon>Apicomplexa</taxon>
        <taxon>Aconoidasida</taxon>
        <taxon>Piroplasmida</taxon>
        <taxon>Babesiidae</taxon>
        <taxon>Babesia</taxon>
    </lineage>
</organism>
<gene>
    <name evidence="3" type="ORF">BBOV_II000280</name>
</gene>
<proteinExistence type="predicted"/>
<dbReference type="RefSeq" id="XP_001609557.1">
    <property type="nucleotide sequence ID" value="XM_001609507.1"/>
</dbReference>
<evidence type="ECO:0000259" key="2">
    <source>
        <dbReference type="Pfam" id="PF20662"/>
    </source>
</evidence>
<reference evidence="4" key="2">
    <citation type="journal article" date="2020" name="Data Brief">
        <title>Transcriptome dataset of Babesia bovis life stages within vertebrate and invertebrate hosts.</title>
        <authorList>
            <person name="Ueti M.W."/>
            <person name="Johnson W.C."/>
            <person name="Kappmeyer L.S."/>
            <person name="Herndon D.R."/>
            <person name="Mousel M.R."/>
            <person name="Reif K.E."/>
            <person name="Taus N.S."/>
            <person name="Ifeonu O.O."/>
            <person name="Silva J.C."/>
            <person name="Suarez C.E."/>
            <person name="Brayton K.A."/>
        </authorList>
    </citation>
    <scope>NUCLEOTIDE SEQUENCE [LARGE SCALE GENOMIC DNA]</scope>
</reference>
<dbReference type="Pfam" id="PF08318">
    <property type="entry name" value="COG4_m"/>
    <property type="match status" value="1"/>
</dbReference>
<dbReference type="PANTHER" id="PTHR24016">
    <property type="entry name" value="CONSERVED OLIGOMERIC GOLGI COMPLEX SUBUNIT 4"/>
    <property type="match status" value="1"/>
</dbReference>
<feature type="domain" description="COG4 transport protein middle alpha-helical bundle" evidence="1">
    <location>
        <begin position="302"/>
        <end position="453"/>
    </location>
</feature>
<dbReference type="AlphaFoldDB" id="A7ASS8"/>
<dbReference type="STRING" id="5865.A7ASS8"/>
<evidence type="ECO:0000259" key="1">
    <source>
        <dbReference type="Pfam" id="PF08318"/>
    </source>
</evidence>